<reference evidence="1" key="2">
    <citation type="submission" date="2020-09" db="EMBL/GenBank/DDBJ databases">
        <authorList>
            <person name="Sun Q."/>
            <person name="Ohkuma M."/>
        </authorList>
    </citation>
    <scope>NUCLEOTIDE SEQUENCE</scope>
    <source>
        <strain evidence="1">JCM 4391</strain>
    </source>
</reference>
<evidence type="ECO:0000313" key="1">
    <source>
        <dbReference type="EMBL" id="GGU61387.1"/>
    </source>
</evidence>
<comment type="caution">
    <text evidence="1">The sequence shown here is derived from an EMBL/GenBank/DDBJ whole genome shotgun (WGS) entry which is preliminary data.</text>
</comment>
<gene>
    <name evidence="1" type="ORF">GCM10010274_57830</name>
</gene>
<proteinExistence type="predicted"/>
<dbReference type="EMBL" id="BMTP01000019">
    <property type="protein sequence ID" value="GGU61387.1"/>
    <property type="molecule type" value="Genomic_DNA"/>
</dbReference>
<organism evidence="1 2">
    <name type="scientific">Streptomyces lavendofoliae</name>
    <dbReference type="NCBI Taxonomy" id="67314"/>
    <lineage>
        <taxon>Bacteria</taxon>
        <taxon>Bacillati</taxon>
        <taxon>Actinomycetota</taxon>
        <taxon>Actinomycetes</taxon>
        <taxon>Kitasatosporales</taxon>
        <taxon>Streptomycetaceae</taxon>
        <taxon>Streptomyces</taxon>
    </lineage>
</organism>
<protein>
    <submittedName>
        <fullName evidence="1">Uncharacterized protein</fullName>
    </submittedName>
</protein>
<sequence length="80" mass="8250">MGSGSASSARAGGTTQAITARAITGTAATPVSFFLIIPPQKFMHEAARMVCAAAVSEPTAASSVLDTQDSYSEEELRKMI</sequence>
<name>A0A918M7P9_9ACTN</name>
<dbReference type="Proteomes" id="UP000636661">
    <property type="component" value="Unassembled WGS sequence"/>
</dbReference>
<accession>A0A918M7P9</accession>
<evidence type="ECO:0000313" key="2">
    <source>
        <dbReference type="Proteomes" id="UP000636661"/>
    </source>
</evidence>
<reference evidence="1" key="1">
    <citation type="journal article" date="2014" name="Int. J. Syst. Evol. Microbiol.">
        <title>Complete genome sequence of Corynebacterium casei LMG S-19264T (=DSM 44701T), isolated from a smear-ripened cheese.</title>
        <authorList>
            <consortium name="US DOE Joint Genome Institute (JGI-PGF)"/>
            <person name="Walter F."/>
            <person name="Albersmeier A."/>
            <person name="Kalinowski J."/>
            <person name="Ruckert C."/>
        </authorList>
    </citation>
    <scope>NUCLEOTIDE SEQUENCE</scope>
    <source>
        <strain evidence="1">JCM 4391</strain>
    </source>
</reference>
<keyword evidence="2" id="KW-1185">Reference proteome</keyword>
<dbReference type="AlphaFoldDB" id="A0A918M7P9"/>